<evidence type="ECO:0000256" key="11">
    <source>
        <dbReference type="ARBA" id="ARBA00023098"/>
    </source>
</evidence>
<comment type="function">
    <text evidence="1">Transfers the gamma-phosphate of ATP to the 4'-position of a tetraacyldisaccharide 1-phosphate intermediate (termed DS-1-P) to form tetraacyldisaccharide 1,4'-bis-phosphate (lipid IVA).</text>
</comment>
<evidence type="ECO:0000313" key="13">
    <source>
        <dbReference type="EMBL" id="GAA4409126.1"/>
    </source>
</evidence>
<organism evidence="13 14">
    <name type="scientific">Nibrella viscosa</name>
    <dbReference type="NCBI Taxonomy" id="1084524"/>
    <lineage>
        <taxon>Bacteria</taxon>
        <taxon>Pseudomonadati</taxon>
        <taxon>Bacteroidota</taxon>
        <taxon>Cytophagia</taxon>
        <taxon>Cytophagales</taxon>
        <taxon>Spirosomataceae</taxon>
        <taxon>Nibrella</taxon>
    </lineage>
</organism>
<sequence>MAEYLIRQLAEGHRLAVLSRGYGRRTKGFRIAGPADTAETLGDEPLQVYQKFGRTVTVCVGEQRAGALAQLQVLRPDIDTVILDDAFQHRAVEAHVNLLLNDYNRPFYADHPFPAGRLRERRHGARRADAVIVTKCPDNLPNSDQQLIAARIQRYTRPGTSVFFAGLRYEAPVAYANNQPNNTIREVVLVSGIASVVSLETYVRQQFTLIRHLTFGDHHAYTLSDLAEIRQACPPGAAILTTEKDRVKLNALLTAEERATLPFYYLPVAVYFLNREEELLSLLTVAG</sequence>
<evidence type="ECO:0000256" key="3">
    <source>
        <dbReference type="ARBA" id="ARBA00012071"/>
    </source>
</evidence>
<dbReference type="NCBIfam" id="TIGR00682">
    <property type="entry name" value="lpxK"/>
    <property type="match status" value="1"/>
</dbReference>
<evidence type="ECO:0000313" key="14">
    <source>
        <dbReference type="Proteomes" id="UP001500936"/>
    </source>
</evidence>
<keyword evidence="10" id="KW-0067">ATP-binding</keyword>
<evidence type="ECO:0000256" key="1">
    <source>
        <dbReference type="ARBA" id="ARBA00002274"/>
    </source>
</evidence>
<keyword evidence="5" id="KW-0444">Lipid biosynthesis</keyword>
<evidence type="ECO:0000256" key="5">
    <source>
        <dbReference type="ARBA" id="ARBA00022516"/>
    </source>
</evidence>
<keyword evidence="14" id="KW-1185">Reference proteome</keyword>
<reference evidence="14" key="1">
    <citation type="journal article" date="2019" name="Int. J. Syst. Evol. Microbiol.">
        <title>The Global Catalogue of Microorganisms (GCM) 10K type strain sequencing project: providing services to taxonomists for standard genome sequencing and annotation.</title>
        <authorList>
            <consortium name="The Broad Institute Genomics Platform"/>
            <consortium name="The Broad Institute Genome Sequencing Center for Infectious Disease"/>
            <person name="Wu L."/>
            <person name="Ma J."/>
        </authorList>
    </citation>
    <scope>NUCLEOTIDE SEQUENCE [LARGE SCALE GENOMIC DNA]</scope>
    <source>
        <strain evidence="14">JCM 17925</strain>
    </source>
</reference>
<evidence type="ECO:0000256" key="10">
    <source>
        <dbReference type="ARBA" id="ARBA00022840"/>
    </source>
</evidence>
<keyword evidence="9" id="KW-0418">Kinase</keyword>
<dbReference type="EMBL" id="BAABHB010000006">
    <property type="protein sequence ID" value="GAA4409126.1"/>
    <property type="molecule type" value="Genomic_DNA"/>
</dbReference>
<keyword evidence="7" id="KW-0808">Transferase</keyword>
<gene>
    <name evidence="13" type="primary">lpxK</name>
    <name evidence="13" type="ORF">GCM10023187_31950</name>
</gene>
<keyword evidence="11" id="KW-0443">Lipid metabolism</keyword>
<dbReference type="PANTHER" id="PTHR42724:SF1">
    <property type="entry name" value="TETRAACYLDISACCHARIDE 4'-KINASE, MITOCHONDRIAL-RELATED"/>
    <property type="match status" value="1"/>
</dbReference>
<evidence type="ECO:0000256" key="2">
    <source>
        <dbReference type="ARBA" id="ARBA00004870"/>
    </source>
</evidence>
<evidence type="ECO:0000256" key="7">
    <source>
        <dbReference type="ARBA" id="ARBA00022679"/>
    </source>
</evidence>
<evidence type="ECO:0000256" key="9">
    <source>
        <dbReference type="ARBA" id="ARBA00022777"/>
    </source>
</evidence>
<keyword evidence="6" id="KW-0441">Lipid A biosynthesis</keyword>
<name>A0ABP8KL07_9BACT</name>
<dbReference type="Pfam" id="PF02606">
    <property type="entry name" value="LpxK"/>
    <property type="match status" value="1"/>
</dbReference>
<dbReference type="EC" id="2.7.1.130" evidence="3 12"/>
<evidence type="ECO:0000256" key="4">
    <source>
        <dbReference type="ARBA" id="ARBA00016436"/>
    </source>
</evidence>
<evidence type="ECO:0000256" key="12">
    <source>
        <dbReference type="NCBIfam" id="TIGR00682"/>
    </source>
</evidence>
<keyword evidence="8" id="KW-0547">Nucleotide-binding</keyword>
<protein>
    <recommendedName>
        <fullName evidence="4 12">Tetraacyldisaccharide 4'-kinase</fullName>
        <ecNumber evidence="3 12">2.7.1.130</ecNumber>
    </recommendedName>
</protein>
<comment type="pathway">
    <text evidence="2">Glycolipid biosynthesis; lipid IV(A) biosynthesis; lipid IV(A) from (3R)-3-hydroxytetradecanoyl-[acyl-carrier-protein] and UDP-N-acetyl-alpha-D-glucosamine: step 6/6.</text>
</comment>
<dbReference type="PANTHER" id="PTHR42724">
    <property type="entry name" value="TETRAACYLDISACCHARIDE 4'-KINASE"/>
    <property type="match status" value="1"/>
</dbReference>
<evidence type="ECO:0000256" key="8">
    <source>
        <dbReference type="ARBA" id="ARBA00022741"/>
    </source>
</evidence>
<dbReference type="Proteomes" id="UP001500936">
    <property type="component" value="Unassembled WGS sequence"/>
</dbReference>
<evidence type="ECO:0000256" key="6">
    <source>
        <dbReference type="ARBA" id="ARBA00022556"/>
    </source>
</evidence>
<comment type="caution">
    <text evidence="13">The sequence shown here is derived from an EMBL/GenBank/DDBJ whole genome shotgun (WGS) entry which is preliminary data.</text>
</comment>
<proteinExistence type="predicted"/>
<dbReference type="InterPro" id="IPR003758">
    <property type="entry name" value="LpxK"/>
</dbReference>
<accession>A0ABP8KL07</accession>